<dbReference type="RefSeq" id="WP_269009994.1">
    <property type="nucleotide sequence ID" value="NZ_JAANOH010000002.1"/>
</dbReference>
<feature type="transmembrane region" description="Helical" evidence="1">
    <location>
        <begin position="324"/>
        <end position="342"/>
    </location>
</feature>
<evidence type="ECO:0000256" key="1">
    <source>
        <dbReference type="SAM" id="Phobius"/>
    </source>
</evidence>
<keyword evidence="1" id="KW-1133">Transmembrane helix</keyword>
<evidence type="ECO:0000313" key="3">
    <source>
        <dbReference type="EMBL" id="MCZ2475125.1"/>
    </source>
</evidence>
<reference evidence="3 4" key="1">
    <citation type="submission" date="2020-03" db="EMBL/GenBank/DDBJ databases">
        <authorList>
            <person name="Pitt A."/>
            <person name="Hahn M.W."/>
        </authorList>
    </citation>
    <scope>NUCLEOTIDE SEQUENCE [LARGE SCALE GENOMIC DNA]</scope>
    <source>
        <strain evidence="3 4">5A-MARBSE</strain>
    </source>
</reference>
<feature type="transmembrane region" description="Helical" evidence="1">
    <location>
        <begin position="301"/>
        <end position="318"/>
    </location>
</feature>
<dbReference type="PANTHER" id="PTHR23028">
    <property type="entry name" value="ACETYLTRANSFERASE"/>
    <property type="match status" value="1"/>
</dbReference>
<comment type="caution">
    <text evidence="3">The sequence shown here is derived from an EMBL/GenBank/DDBJ whole genome shotgun (WGS) entry which is preliminary data.</text>
</comment>
<keyword evidence="3" id="KW-0808">Transferase</keyword>
<feature type="transmembrane region" description="Helical" evidence="1">
    <location>
        <begin position="144"/>
        <end position="165"/>
    </location>
</feature>
<dbReference type="Proteomes" id="UP001321186">
    <property type="component" value="Unassembled WGS sequence"/>
</dbReference>
<accession>A0ABT4JHA8</accession>
<sequence length="359" mass="41985">MINQKENTFSLTNNFNLIRIFAAAQVALAHSASHLEIKLPSGFEILSLFPGVPIFFTVSGFLISNSFYRNPNWKEYSINRIVRIFPGLWFCFIILLIGLFSTGVLSFETLFSSYFWRWVICQISFFQFYTPDFLRTWGVGAPNGSLWTIPVEIQFYLFLPFIYFLHRRLSKRNWQVVSVFLLAVALILNYYYQTLDSNLMFAKLYHVSLAPFLAYFLLGYFGFIFWQHIRFWIEGKFLIWAAIYGVYIGIVYYKFGLYDESYYPNFFGWISNVFLSMLVLSAAFSYGTLSDKILKGNDLSYGIYLYHMVVVNIILDLKVTTNKLFLALSITFILAYISWKLVEKPCLSLKSTWKKAILN</sequence>
<feature type="transmembrane region" description="Helical" evidence="1">
    <location>
        <begin position="267"/>
        <end position="289"/>
    </location>
</feature>
<feature type="transmembrane region" description="Helical" evidence="1">
    <location>
        <begin position="174"/>
        <end position="192"/>
    </location>
</feature>
<dbReference type="Pfam" id="PF01757">
    <property type="entry name" value="Acyl_transf_3"/>
    <property type="match status" value="1"/>
</dbReference>
<evidence type="ECO:0000259" key="2">
    <source>
        <dbReference type="Pfam" id="PF01757"/>
    </source>
</evidence>
<feature type="transmembrane region" description="Helical" evidence="1">
    <location>
        <begin position="45"/>
        <end position="63"/>
    </location>
</feature>
<dbReference type="EMBL" id="JAANOH010000002">
    <property type="protein sequence ID" value="MCZ2475125.1"/>
    <property type="molecule type" value="Genomic_DNA"/>
</dbReference>
<keyword evidence="3" id="KW-0012">Acyltransferase</keyword>
<keyword evidence="4" id="KW-1185">Reference proteome</keyword>
<feature type="transmembrane region" description="Helical" evidence="1">
    <location>
        <begin position="84"/>
        <end position="107"/>
    </location>
</feature>
<proteinExistence type="predicted"/>
<keyword evidence="1" id="KW-0472">Membrane</keyword>
<feature type="transmembrane region" description="Helical" evidence="1">
    <location>
        <begin position="237"/>
        <end position="255"/>
    </location>
</feature>
<feature type="domain" description="Acyltransferase 3" evidence="2">
    <location>
        <begin position="14"/>
        <end position="337"/>
    </location>
</feature>
<dbReference type="InterPro" id="IPR002656">
    <property type="entry name" value="Acyl_transf_3_dom"/>
</dbReference>
<dbReference type="GO" id="GO:0016746">
    <property type="term" value="F:acyltransferase activity"/>
    <property type="evidence" value="ECO:0007669"/>
    <property type="project" value="UniProtKB-KW"/>
</dbReference>
<keyword evidence="1" id="KW-0812">Transmembrane</keyword>
<name>A0ABT4JHA8_9BACT</name>
<gene>
    <name evidence="3" type="ORF">G9H61_06690</name>
</gene>
<evidence type="ECO:0000313" key="4">
    <source>
        <dbReference type="Proteomes" id="UP001321186"/>
    </source>
</evidence>
<feature type="transmembrane region" description="Helical" evidence="1">
    <location>
        <begin position="204"/>
        <end position="225"/>
    </location>
</feature>
<dbReference type="PANTHER" id="PTHR23028:SF53">
    <property type="entry name" value="ACYL_TRANSF_3 DOMAIN-CONTAINING PROTEIN"/>
    <property type="match status" value="1"/>
</dbReference>
<protein>
    <submittedName>
        <fullName evidence="3">Acyltransferase</fullName>
    </submittedName>
</protein>
<dbReference type="InterPro" id="IPR050879">
    <property type="entry name" value="Acyltransferase_3"/>
</dbReference>
<organism evidence="3 4">
    <name type="scientific">Aquirufa ecclesiirivi</name>
    <dbReference type="NCBI Taxonomy" id="2715124"/>
    <lineage>
        <taxon>Bacteria</taxon>
        <taxon>Pseudomonadati</taxon>
        <taxon>Bacteroidota</taxon>
        <taxon>Cytophagia</taxon>
        <taxon>Cytophagales</taxon>
        <taxon>Flectobacillaceae</taxon>
        <taxon>Aquirufa</taxon>
    </lineage>
</organism>